<name>A0A4Z1P9E1_9PEZI</name>
<dbReference type="EMBL" id="SNSC02000009">
    <property type="protein sequence ID" value="TID21541.1"/>
    <property type="molecule type" value="Genomic_DNA"/>
</dbReference>
<gene>
    <name evidence="3" type="ORF">E6O75_ATG04936</name>
</gene>
<reference evidence="3 4" key="1">
    <citation type="submission" date="2019-04" db="EMBL/GenBank/DDBJ databases">
        <title>High contiguity whole genome sequence and gene annotation resource for two Venturia nashicola isolates.</title>
        <authorList>
            <person name="Prokchorchik M."/>
            <person name="Won K."/>
            <person name="Lee Y."/>
            <person name="Choi E.D."/>
            <person name="Segonzac C."/>
            <person name="Sohn K.H."/>
        </authorList>
    </citation>
    <scope>NUCLEOTIDE SEQUENCE [LARGE SCALE GENOMIC DNA]</scope>
    <source>
        <strain evidence="3 4">PRI2</strain>
    </source>
</reference>
<accession>A0A4Z1P9E1</accession>
<evidence type="ECO:0000256" key="1">
    <source>
        <dbReference type="SAM" id="MobiDB-lite"/>
    </source>
</evidence>
<evidence type="ECO:0000313" key="4">
    <source>
        <dbReference type="Proteomes" id="UP000298493"/>
    </source>
</evidence>
<keyword evidence="4" id="KW-1185">Reference proteome</keyword>
<protein>
    <submittedName>
        <fullName evidence="3">Putative transporter</fullName>
    </submittedName>
</protein>
<feature type="region of interest" description="Disordered" evidence="1">
    <location>
        <begin position="122"/>
        <end position="153"/>
    </location>
</feature>
<dbReference type="Proteomes" id="UP000298493">
    <property type="component" value="Unassembled WGS sequence"/>
</dbReference>
<sequence>MQFTVAVLALAGSAIVSAHEGHGHEKAVVDPASASLALFAALPTPIANVAITNPAAAATLIQGEFATGTPAWFGQLPPDVQTYFITAAGAAIPAATTPATTPIGTGTGSMANSTATGKYNNGTTAAPTSTAGTTKLSTTAATTAPAGAKKTSTGGASLPTGIVGAGIAGAAGLLAMLAL</sequence>
<proteinExistence type="predicted"/>
<keyword evidence="2" id="KW-0732">Signal</keyword>
<dbReference type="AlphaFoldDB" id="A0A4Z1P9E1"/>
<feature type="signal peptide" evidence="2">
    <location>
        <begin position="1"/>
        <end position="18"/>
    </location>
</feature>
<evidence type="ECO:0000313" key="3">
    <source>
        <dbReference type="EMBL" id="TID21541.1"/>
    </source>
</evidence>
<comment type="caution">
    <text evidence="3">The sequence shown here is derived from an EMBL/GenBank/DDBJ whole genome shotgun (WGS) entry which is preliminary data.</text>
</comment>
<feature type="chain" id="PRO_5021263109" evidence="2">
    <location>
        <begin position="19"/>
        <end position="179"/>
    </location>
</feature>
<evidence type="ECO:0000256" key="2">
    <source>
        <dbReference type="SAM" id="SignalP"/>
    </source>
</evidence>
<organism evidence="3 4">
    <name type="scientific">Venturia nashicola</name>
    <dbReference type="NCBI Taxonomy" id="86259"/>
    <lineage>
        <taxon>Eukaryota</taxon>
        <taxon>Fungi</taxon>
        <taxon>Dikarya</taxon>
        <taxon>Ascomycota</taxon>
        <taxon>Pezizomycotina</taxon>
        <taxon>Dothideomycetes</taxon>
        <taxon>Pleosporomycetidae</taxon>
        <taxon>Venturiales</taxon>
        <taxon>Venturiaceae</taxon>
        <taxon>Venturia</taxon>
    </lineage>
</organism>